<evidence type="ECO:0000256" key="1">
    <source>
        <dbReference type="ARBA" id="ARBA00009981"/>
    </source>
</evidence>
<sequence>MMFTEPSLKPSQLVSTSEVNKEFSKIKKQARNNPIFVSNKNQIDTVILSYDDYLAMYNLALEAQEMEYYKQAEAELRAIQSGTSATVALDLSGIEDDGTPDAELFE</sequence>
<dbReference type="KEGG" id="lwi:UE46_01180"/>
<dbReference type="AlphaFoldDB" id="A0A1S7FR38"/>
<organism evidence="2 4">
    <name type="scientific">Listeria weihenstephanensis</name>
    <dbReference type="NCBI Taxonomy" id="1006155"/>
    <lineage>
        <taxon>Bacteria</taxon>
        <taxon>Bacillati</taxon>
        <taxon>Bacillota</taxon>
        <taxon>Bacilli</taxon>
        <taxon>Bacillales</taxon>
        <taxon>Listeriaceae</taxon>
        <taxon>Listeria</taxon>
    </lineage>
</organism>
<dbReference type="Proteomes" id="UP000223060">
    <property type="component" value="Chromosome"/>
</dbReference>
<dbReference type="RefSeq" id="WP_036059089.1">
    <property type="nucleotide sequence ID" value="NZ_CP011102.1"/>
</dbReference>
<reference evidence="4" key="2">
    <citation type="submission" date="2015-03" db="EMBL/GenBank/DDBJ databases">
        <authorList>
            <person name="Ferrari E."/>
            <person name="Walter M.C."/>
            <person name="Huptas C."/>
            <person name="Scherer S."/>
            <person name="Mueller-Herbst S."/>
        </authorList>
    </citation>
    <scope>NUCLEOTIDE SEQUENCE [LARGE SCALE GENOMIC DNA]</scope>
    <source>
        <strain evidence="4">LWP01</strain>
    </source>
</reference>
<evidence type="ECO:0000313" key="4">
    <source>
        <dbReference type="Proteomes" id="UP000223060"/>
    </source>
</evidence>
<evidence type="ECO:0000313" key="2">
    <source>
        <dbReference type="EMBL" id="AQY49805.1"/>
    </source>
</evidence>
<evidence type="ECO:0000313" key="3">
    <source>
        <dbReference type="EMBL" id="MBC1499009.1"/>
    </source>
</evidence>
<evidence type="ECO:0008006" key="6">
    <source>
        <dbReference type="Google" id="ProtNLM"/>
    </source>
</evidence>
<reference evidence="2" key="1">
    <citation type="submission" date="2015-03" db="EMBL/GenBank/DDBJ databases">
        <authorList>
            <person name="Murphy D."/>
        </authorList>
    </citation>
    <scope>NUCLEOTIDE SEQUENCE [LARGE SCALE GENOMIC DNA]</scope>
    <source>
        <strain evidence="2">WS 4560</strain>
    </source>
</reference>
<dbReference type="EMBL" id="CP011102">
    <property type="protein sequence ID" value="AQY49805.1"/>
    <property type="molecule type" value="Genomic_DNA"/>
</dbReference>
<dbReference type="InterPro" id="IPR036165">
    <property type="entry name" value="YefM-like_sf"/>
</dbReference>
<dbReference type="SUPFAM" id="SSF143120">
    <property type="entry name" value="YefM-like"/>
    <property type="match status" value="1"/>
</dbReference>
<protein>
    <recommendedName>
        <fullName evidence="6">Antitoxin</fullName>
    </recommendedName>
</protein>
<keyword evidence="4" id="KW-1185">Reference proteome</keyword>
<dbReference type="EMBL" id="JAARRL010000001">
    <property type="protein sequence ID" value="MBC1499009.1"/>
    <property type="molecule type" value="Genomic_DNA"/>
</dbReference>
<reference evidence="3 5" key="3">
    <citation type="submission" date="2020-03" db="EMBL/GenBank/DDBJ databases">
        <title>Soil Listeria distribution.</title>
        <authorList>
            <person name="Liao J."/>
            <person name="Wiedmann M."/>
        </authorList>
    </citation>
    <scope>NUCLEOTIDE SEQUENCE [LARGE SCALE GENOMIC DNA]</scope>
    <source>
        <strain evidence="3 5">FSL L7-1523</strain>
    </source>
</reference>
<dbReference type="Proteomes" id="UP000564536">
    <property type="component" value="Unassembled WGS sequence"/>
</dbReference>
<proteinExistence type="inferred from homology"/>
<accession>A0A1S7FR38</accession>
<evidence type="ECO:0000313" key="5">
    <source>
        <dbReference type="Proteomes" id="UP000564536"/>
    </source>
</evidence>
<gene>
    <name evidence="3" type="ORF">HB943_00240</name>
    <name evidence="2" type="ORF">UE46_01180</name>
</gene>
<name>A0A1S7FR38_9LIST</name>
<comment type="similarity">
    <text evidence="1">Belongs to the phD/YefM antitoxin family.</text>
</comment>